<dbReference type="AlphaFoldDB" id="A0A2X4TZP8"/>
<dbReference type="EMBL" id="LS483466">
    <property type="protein sequence ID" value="SQI27492.1"/>
    <property type="molecule type" value="Genomic_DNA"/>
</dbReference>
<dbReference type="SUPFAM" id="SSF51215">
    <property type="entry name" value="Regulatory protein AraC"/>
    <property type="match status" value="1"/>
</dbReference>
<keyword evidence="1" id="KW-0238">DNA-binding</keyword>
<accession>A0A2X4TZP8</accession>
<dbReference type="GO" id="GO:0003677">
    <property type="term" value="F:DNA binding"/>
    <property type="evidence" value="ECO:0007669"/>
    <property type="project" value="UniProtKB-KW"/>
</dbReference>
<sequence>MPLIRDIHQRFWRLPQLPWLELRTTSESRQAYKRHSHPQLSLGAIIAGETRCISNGQEYLLRPAS</sequence>
<dbReference type="InterPro" id="IPR037923">
    <property type="entry name" value="HTH-like"/>
</dbReference>
<proteinExistence type="predicted"/>
<evidence type="ECO:0000256" key="1">
    <source>
        <dbReference type="ARBA" id="ARBA00023125"/>
    </source>
</evidence>
<reference evidence="3 4" key="1">
    <citation type="submission" date="2018-06" db="EMBL/GenBank/DDBJ databases">
        <authorList>
            <consortium name="Pathogen Informatics"/>
            <person name="Doyle S."/>
        </authorList>
    </citation>
    <scope>NUCLEOTIDE SEQUENCE [LARGE SCALE GENOMIC DNA]</scope>
    <source>
        <strain evidence="3 4">NCTC7307</strain>
    </source>
</reference>
<organism evidence="3 4">
    <name type="scientific">Salmonella enterica subsp. arizonae</name>
    <dbReference type="NCBI Taxonomy" id="59203"/>
    <lineage>
        <taxon>Bacteria</taxon>
        <taxon>Pseudomonadati</taxon>
        <taxon>Pseudomonadota</taxon>
        <taxon>Gammaproteobacteria</taxon>
        <taxon>Enterobacterales</taxon>
        <taxon>Enterobacteriaceae</taxon>
        <taxon>Salmonella</taxon>
    </lineage>
</organism>
<dbReference type="GO" id="GO:0006355">
    <property type="term" value="P:regulation of DNA-templated transcription"/>
    <property type="evidence" value="ECO:0007669"/>
    <property type="project" value="InterPro"/>
</dbReference>
<feature type="domain" description="AraC-type arabinose-binding/dimerisation" evidence="2">
    <location>
        <begin position="25"/>
        <end position="63"/>
    </location>
</feature>
<evidence type="ECO:0000259" key="2">
    <source>
        <dbReference type="Pfam" id="PF02311"/>
    </source>
</evidence>
<keyword evidence="4" id="KW-1185">Reference proteome</keyword>
<protein>
    <submittedName>
        <fullName evidence="3">AraC family transcriptional regulator</fullName>
    </submittedName>
</protein>
<evidence type="ECO:0000313" key="3">
    <source>
        <dbReference type="EMBL" id="SQI27492.1"/>
    </source>
</evidence>
<dbReference type="Pfam" id="PF02311">
    <property type="entry name" value="AraC_binding"/>
    <property type="match status" value="1"/>
</dbReference>
<evidence type="ECO:0000313" key="4">
    <source>
        <dbReference type="Proteomes" id="UP000248731"/>
    </source>
</evidence>
<dbReference type="InterPro" id="IPR003313">
    <property type="entry name" value="AraC-bd"/>
</dbReference>
<name>A0A2X4TZP8_SALER</name>
<gene>
    <name evidence="3" type="ORF">NCTC7307_04888</name>
</gene>
<dbReference type="Proteomes" id="UP000248731">
    <property type="component" value="Chromosome 1"/>
</dbReference>